<dbReference type="PANTHER" id="PTHR11562:SF17">
    <property type="entry name" value="RE54080P-RELATED"/>
    <property type="match status" value="1"/>
</dbReference>
<accession>A0ABW7HLB4</accession>
<keyword evidence="3" id="KW-0813">Transport</keyword>
<feature type="transmembrane region" description="Helical" evidence="9">
    <location>
        <begin position="53"/>
        <end position="70"/>
    </location>
</feature>
<evidence type="ECO:0000256" key="6">
    <source>
        <dbReference type="ARBA" id="ARBA00022989"/>
    </source>
</evidence>
<keyword evidence="4 9" id="KW-0812">Transmembrane</keyword>
<keyword evidence="7" id="KW-0406">Ion transport</keyword>
<feature type="transmembrane region" description="Helical" evidence="9">
    <location>
        <begin position="90"/>
        <end position="109"/>
    </location>
</feature>
<dbReference type="InterPro" id="IPR036837">
    <property type="entry name" value="Cation_efflux_CTD_sf"/>
</dbReference>
<evidence type="ECO:0000256" key="2">
    <source>
        <dbReference type="ARBA" id="ARBA00008873"/>
    </source>
</evidence>
<evidence type="ECO:0000256" key="3">
    <source>
        <dbReference type="ARBA" id="ARBA00022448"/>
    </source>
</evidence>
<keyword evidence="8 9" id="KW-0472">Membrane</keyword>
<dbReference type="PANTHER" id="PTHR11562">
    <property type="entry name" value="CATION EFFLUX PROTEIN/ ZINC TRANSPORTER"/>
    <property type="match status" value="1"/>
</dbReference>
<dbReference type="Gene3D" id="1.20.1510.10">
    <property type="entry name" value="Cation efflux protein transmembrane domain"/>
    <property type="match status" value="1"/>
</dbReference>
<dbReference type="SUPFAM" id="SSF161111">
    <property type="entry name" value="Cation efflux protein transmembrane domain-like"/>
    <property type="match status" value="1"/>
</dbReference>
<dbReference type="RefSeq" id="WP_394417804.1">
    <property type="nucleotide sequence ID" value="NZ_JBIGIC010000024.1"/>
</dbReference>
<dbReference type="EMBL" id="JBIGIC010000024">
    <property type="protein sequence ID" value="MFG6490486.1"/>
    <property type="molecule type" value="Genomic_DNA"/>
</dbReference>
<feature type="domain" description="Cation efflux protein transmembrane" evidence="10">
    <location>
        <begin position="23"/>
        <end position="214"/>
    </location>
</feature>
<evidence type="ECO:0000256" key="5">
    <source>
        <dbReference type="ARBA" id="ARBA00022906"/>
    </source>
</evidence>
<evidence type="ECO:0000256" key="4">
    <source>
        <dbReference type="ARBA" id="ARBA00022692"/>
    </source>
</evidence>
<organism evidence="12 13">
    <name type="scientific">Pelomonas candidula</name>
    <dbReference type="NCBI Taxonomy" id="3299025"/>
    <lineage>
        <taxon>Bacteria</taxon>
        <taxon>Pseudomonadati</taxon>
        <taxon>Pseudomonadota</taxon>
        <taxon>Betaproteobacteria</taxon>
        <taxon>Burkholderiales</taxon>
        <taxon>Sphaerotilaceae</taxon>
        <taxon>Roseateles</taxon>
    </lineage>
</organism>
<dbReference type="Proteomes" id="UP001606134">
    <property type="component" value="Unassembled WGS sequence"/>
</dbReference>
<dbReference type="Pfam" id="PF16916">
    <property type="entry name" value="ZT_dimer"/>
    <property type="match status" value="1"/>
</dbReference>
<gene>
    <name evidence="12" type="ORF">ACG04R_27725</name>
</gene>
<evidence type="ECO:0000256" key="8">
    <source>
        <dbReference type="ARBA" id="ARBA00023136"/>
    </source>
</evidence>
<proteinExistence type="inferred from homology"/>
<dbReference type="Pfam" id="PF01545">
    <property type="entry name" value="Cation_efflux"/>
    <property type="match status" value="1"/>
</dbReference>
<name>A0ABW7HLB4_9BURK</name>
<protein>
    <submittedName>
        <fullName evidence="12">Cation diffusion facilitator family transporter</fullName>
    </submittedName>
</protein>
<comment type="subcellular location">
    <subcellularLocation>
        <location evidence="1">Membrane</location>
        <topology evidence="1">Multi-pass membrane protein</topology>
    </subcellularLocation>
</comment>
<evidence type="ECO:0000256" key="9">
    <source>
        <dbReference type="SAM" id="Phobius"/>
    </source>
</evidence>
<dbReference type="NCBIfam" id="TIGR01297">
    <property type="entry name" value="CDF"/>
    <property type="match status" value="1"/>
</dbReference>
<feature type="transmembrane region" description="Helical" evidence="9">
    <location>
        <begin position="156"/>
        <end position="177"/>
    </location>
</feature>
<feature type="domain" description="Cation efflux protein cytoplasmic" evidence="11">
    <location>
        <begin position="218"/>
        <end position="292"/>
    </location>
</feature>
<dbReference type="InterPro" id="IPR002524">
    <property type="entry name" value="Cation_efflux"/>
</dbReference>
<feature type="transmembrane region" description="Helical" evidence="9">
    <location>
        <begin position="25"/>
        <end position="47"/>
    </location>
</feature>
<feature type="transmembrane region" description="Helical" evidence="9">
    <location>
        <begin position="183"/>
        <end position="199"/>
    </location>
</feature>
<keyword evidence="6 9" id="KW-1133">Transmembrane helix</keyword>
<dbReference type="InterPro" id="IPR058533">
    <property type="entry name" value="Cation_efflux_TM"/>
</dbReference>
<comment type="similarity">
    <text evidence="2">Belongs to the cation diffusion facilitator (CDF) transporter (TC 2.A.4) family. SLC30A subfamily.</text>
</comment>
<keyword evidence="5" id="KW-0862">Zinc</keyword>
<keyword evidence="5" id="KW-0864">Zinc transport</keyword>
<evidence type="ECO:0000256" key="1">
    <source>
        <dbReference type="ARBA" id="ARBA00004141"/>
    </source>
</evidence>
<dbReference type="InterPro" id="IPR027470">
    <property type="entry name" value="Cation_efflux_CTD"/>
</dbReference>
<dbReference type="SUPFAM" id="SSF160240">
    <property type="entry name" value="Cation efflux protein cytoplasmic domain-like"/>
    <property type="match status" value="1"/>
</dbReference>
<feature type="transmembrane region" description="Helical" evidence="9">
    <location>
        <begin position="121"/>
        <end position="144"/>
    </location>
</feature>
<evidence type="ECO:0000313" key="13">
    <source>
        <dbReference type="Proteomes" id="UP001606134"/>
    </source>
</evidence>
<evidence type="ECO:0000256" key="7">
    <source>
        <dbReference type="ARBA" id="ARBA00023065"/>
    </source>
</evidence>
<dbReference type="InterPro" id="IPR027469">
    <property type="entry name" value="Cation_efflux_TMD_sf"/>
</dbReference>
<dbReference type="InterPro" id="IPR050681">
    <property type="entry name" value="CDF/SLC30A"/>
</dbReference>
<comment type="caution">
    <text evidence="12">The sequence shown here is derived from an EMBL/GenBank/DDBJ whole genome shotgun (WGS) entry which is preliminary data.</text>
</comment>
<sequence length="328" mass="35629">MSHDHAHGSAGHDHTAGANQRSLKIAFGLTTVFLFVELVGGIVSQSLALISDAAHMFTDVAALAIALAAIRIAKRPADARRTFGYHRFEILAAAFNAMLLFGVAVYILYEAYLRIKAPPEIQSTAMLVIAVVGLLVNLISMRVLQGGQESSLNVKGAYLEVWADMIGSVGVIVGAVILKFTGWAWVDSAVAILIGLWVVPRTWTLLKSSINILLEGVPEDVDMVELKKLLLAVPCVKSLHDLHVWAVTSGKSTLTVHLVTEPEVNVEKQVLPEVRRRLAETFGIHHITVQCELEPCGQTDEGDHFKSATAALAEEHDEKSHSHQGHEH</sequence>
<evidence type="ECO:0000313" key="12">
    <source>
        <dbReference type="EMBL" id="MFG6490486.1"/>
    </source>
</evidence>
<reference evidence="12 13" key="1">
    <citation type="submission" date="2024-08" db="EMBL/GenBank/DDBJ databases">
        <authorList>
            <person name="Lu H."/>
        </authorList>
    </citation>
    <scope>NUCLEOTIDE SEQUENCE [LARGE SCALE GENOMIC DNA]</scope>
    <source>
        <strain evidence="12 13">BYS78W</strain>
    </source>
</reference>
<evidence type="ECO:0000259" key="11">
    <source>
        <dbReference type="Pfam" id="PF16916"/>
    </source>
</evidence>
<evidence type="ECO:0000259" key="10">
    <source>
        <dbReference type="Pfam" id="PF01545"/>
    </source>
</evidence>
<keyword evidence="13" id="KW-1185">Reference proteome</keyword>